<evidence type="ECO:0000256" key="9">
    <source>
        <dbReference type="ARBA" id="ARBA00023141"/>
    </source>
</evidence>
<keyword evidence="11" id="KW-0479">Metal-binding</keyword>
<dbReference type="AlphaFoldDB" id="A0A7W7YGJ1"/>
<evidence type="ECO:0000256" key="7">
    <source>
        <dbReference type="ARBA" id="ARBA00022777"/>
    </source>
</evidence>
<dbReference type="RefSeq" id="WP_184344745.1">
    <property type="nucleotide sequence ID" value="NZ_JACHIG010000024.1"/>
</dbReference>
<evidence type="ECO:0000256" key="5">
    <source>
        <dbReference type="ARBA" id="ARBA00022679"/>
    </source>
</evidence>
<dbReference type="InterPro" id="IPR036291">
    <property type="entry name" value="NAD(P)-bd_dom_sf"/>
</dbReference>
<dbReference type="GO" id="GO:0005524">
    <property type="term" value="F:ATP binding"/>
    <property type="evidence" value="ECO:0007669"/>
    <property type="project" value="UniProtKB-UniRule"/>
</dbReference>
<keyword evidence="4 11" id="KW-0028">Amino-acid biosynthesis</keyword>
<dbReference type="InterPro" id="IPR031322">
    <property type="entry name" value="Shikimate/glucono_kinase"/>
</dbReference>
<evidence type="ECO:0000313" key="13">
    <source>
        <dbReference type="EMBL" id="MBB5035694.1"/>
    </source>
</evidence>
<dbReference type="Proteomes" id="UP000590740">
    <property type="component" value="Unassembled WGS sequence"/>
</dbReference>
<comment type="subcellular location">
    <subcellularLocation>
        <location evidence="11">Cytoplasm</location>
    </subcellularLocation>
</comment>
<feature type="binding site" evidence="11">
    <location>
        <position position="317"/>
    </location>
    <ligand>
        <name>Mg(2+)</name>
        <dbReference type="ChEBI" id="CHEBI:18420"/>
    </ligand>
</feature>
<dbReference type="PANTHER" id="PTHR21087">
    <property type="entry name" value="SHIKIMATE KINASE"/>
    <property type="match status" value="1"/>
</dbReference>
<dbReference type="Gene3D" id="3.40.50.300">
    <property type="entry name" value="P-loop containing nucleotide triphosphate hydrolases"/>
    <property type="match status" value="1"/>
</dbReference>
<feature type="binding site" evidence="11">
    <location>
        <position position="439"/>
    </location>
    <ligand>
        <name>substrate</name>
    </ligand>
</feature>
<name>A0A7W7YGJ1_9BACT</name>
<dbReference type="InterPro" id="IPR001509">
    <property type="entry name" value="Epimerase_deHydtase"/>
</dbReference>
<keyword evidence="7 11" id="KW-0418">Kinase</keyword>
<proteinExistence type="inferred from homology"/>
<sequence>MKVIIAGCGFVGERAADLLHAAGHEVIGLTHSPESAARLAAAKPWRTESCDISSSASVSALAEKLGAVSVDAVIHCASSSRGGAEMYQTVYVDGMRHLTTAFPRAFPLYTSSTSVYPQVNGETVDETSFADPDRDTGRLLREAEKITLVAKGAVARLAGIYGPGRSFVLKNLLEGKAAIEGNNGQGRILNQIHADDAAAALVHLVTKRLAGIYNVVDDAQMTQRQCLERLCTLFGMKIPGTREPDPTRKRGWSHKRVSNTKLHATGWTLRYASYFDALRDDPDLASSILSLVQNGGEVALHRQPNIVLIGLMGSGKTTVGRIVAQMIGFQIVDTDHLIVDNAGKSIPDIFATEGEAAFRLHESAALRSLLGRRGCVIATGGGIVTQPRNLAILRHLGYIVWLDADPERLARRTAANNNRPLLNGEEDPKAKLERLLNERKPLYKGLADLRIQTAELTPQETAYGVMESARVFFAKLKK</sequence>
<dbReference type="Pfam" id="PF01202">
    <property type="entry name" value="SKI"/>
    <property type="match status" value="1"/>
</dbReference>
<feature type="binding site" evidence="11">
    <location>
        <position position="419"/>
    </location>
    <ligand>
        <name>ATP</name>
        <dbReference type="ChEBI" id="CHEBI:30616"/>
    </ligand>
</feature>
<comment type="function">
    <text evidence="11">Catalyzes the specific phosphorylation of the 3-hydroxyl group of shikimic acid using ATP as a cosubstrate.</text>
</comment>
<keyword evidence="9 11" id="KW-0057">Aromatic amino acid biosynthesis</keyword>
<evidence type="ECO:0000256" key="6">
    <source>
        <dbReference type="ARBA" id="ARBA00022741"/>
    </source>
</evidence>
<comment type="subunit">
    <text evidence="11">Monomer.</text>
</comment>
<dbReference type="GO" id="GO:0000287">
    <property type="term" value="F:magnesium ion binding"/>
    <property type="evidence" value="ECO:0007669"/>
    <property type="project" value="UniProtKB-UniRule"/>
</dbReference>
<dbReference type="GO" id="GO:0004765">
    <property type="term" value="F:shikimate kinase activity"/>
    <property type="evidence" value="ECO:0007669"/>
    <property type="project" value="UniProtKB-UniRule"/>
</dbReference>
<dbReference type="PROSITE" id="PS01128">
    <property type="entry name" value="SHIKIMATE_KINASE"/>
    <property type="match status" value="1"/>
</dbReference>
<evidence type="ECO:0000259" key="12">
    <source>
        <dbReference type="Pfam" id="PF01370"/>
    </source>
</evidence>
<gene>
    <name evidence="11" type="primary">aroK</name>
    <name evidence="13" type="ORF">HNQ65_005308</name>
</gene>
<feature type="binding site" evidence="11">
    <location>
        <position position="381"/>
    </location>
    <ligand>
        <name>substrate</name>
    </ligand>
</feature>
<dbReference type="GO" id="GO:0008652">
    <property type="term" value="P:amino acid biosynthetic process"/>
    <property type="evidence" value="ECO:0007669"/>
    <property type="project" value="UniProtKB-KW"/>
</dbReference>
<evidence type="ECO:0000256" key="2">
    <source>
        <dbReference type="ARBA" id="ARBA00006997"/>
    </source>
</evidence>
<keyword evidence="8 11" id="KW-0067">ATP-binding</keyword>
<dbReference type="InterPro" id="IPR000623">
    <property type="entry name" value="Shikimate_kinase/TSH1"/>
</dbReference>
<reference evidence="13 14" key="1">
    <citation type="submission" date="2020-08" db="EMBL/GenBank/DDBJ databases">
        <title>Genomic Encyclopedia of Type Strains, Phase IV (KMG-IV): sequencing the most valuable type-strain genomes for metagenomic binning, comparative biology and taxonomic classification.</title>
        <authorList>
            <person name="Goeker M."/>
        </authorList>
    </citation>
    <scope>NUCLEOTIDE SEQUENCE [LARGE SCALE GENOMIC DNA]</scope>
    <source>
        <strain evidence="13 14">DSM 12252</strain>
    </source>
</reference>
<keyword evidence="11" id="KW-0460">Magnesium</keyword>
<feature type="domain" description="NAD-dependent epimerase/dehydratase" evidence="12">
    <location>
        <begin position="4"/>
        <end position="215"/>
    </location>
</feature>
<keyword evidence="14" id="KW-1185">Reference proteome</keyword>
<protein>
    <recommendedName>
        <fullName evidence="3 11">Shikimate kinase</fullName>
        <shortName evidence="11">SK</shortName>
        <ecNumber evidence="3 11">2.7.1.71</ecNumber>
    </recommendedName>
</protein>
<evidence type="ECO:0000256" key="3">
    <source>
        <dbReference type="ARBA" id="ARBA00012154"/>
    </source>
</evidence>
<comment type="caution">
    <text evidence="13">The sequence shown here is derived from an EMBL/GenBank/DDBJ whole genome shotgun (WGS) entry which is preliminary data.</text>
</comment>
<keyword evidence="5 11" id="KW-0808">Transferase</keyword>
<feature type="binding site" evidence="11">
    <location>
        <position position="359"/>
    </location>
    <ligand>
        <name>substrate</name>
    </ligand>
</feature>
<dbReference type="GO" id="GO:0009073">
    <property type="term" value="P:aromatic amino acid family biosynthetic process"/>
    <property type="evidence" value="ECO:0007669"/>
    <property type="project" value="UniProtKB-KW"/>
</dbReference>
<dbReference type="CDD" id="cd00464">
    <property type="entry name" value="SK"/>
    <property type="match status" value="1"/>
</dbReference>
<evidence type="ECO:0000256" key="1">
    <source>
        <dbReference type="ARBA" id="ARBA00004842"/>
    </source>
</evidence>
<comment type="pathway">
    <text evidence="1 11">Metabolic intermediate biosynthesis; chorismate biosynthesis; chorismate from D-erythrose 4-phosphate and phosphoenolpyruvate: step 5/7.</text>
</comment>
<dbReference type="GO" id="GO:0005829">
    <property type="term" value="C:cytosol"/>
    <property type="evidence" value="ECO:0007669"/>
    <property type="project" value="TreeGrafter"/>
</dbReference>
<feature type="binding site" evidence="11">
    <location>
        <position position="335"/>
    </location>
    <ligand>
        <name>substrate</name>
    </ligand>
</feature>
<feature type="binding site" evidence="11">
    <location>
        <begin position="313"/>
        <end position="318"/>
    </location>
    <ligand>
        <name>ATP</name>
        <dbReference type="ChEBI" id="CHEBI:30616"/>
    </ligand>
</feature>
<dbReference type="SUPFAM" id="SSF52540">
    <property type="entry name" value="P-loop containing nucleoside triphosphate hydrolases"/>
    <property type="match status" value="1"/>
</dbReference>
<dbReference type="GO" id="GO:0009423">
    <property type="term" value="P:chorismate biosynthetic process"/>
    <property type="evidence" value="ECO:0007669"/>
    <property type="project" value="UniProtKB-UniRule"/>
</dbReference>
<evidence type="ECO:0000256" key="10">
    <source>
        <dbReference type="ARBA" id="ARBA00048567"/>
    </source>
</evidence>
<dbReference type="EC" id="2.7.1.71" evidence="3 11"/>
<evidence type="ECO:0000256" key="4">
    <source>
        <dbReference type="ARBA" id="ARBA00022605"/>
    </source>
</evidence>
<comment type="caution">
    <text evidence="11">Lacks conserved residue(s) required for the propagation of feature annotation.</text>
</comment>
<comment type="similarity">
    <text evidence="2 11">Belongs to the shikimate kinase family.</text>
</comment>
<keyword evidence="6 11" id="KW-0547">Nucleotide-binding</keyword>
<evidence type="ECO:0000313" key="14">
    <source>
        <dbReference type="Proteomes" id="UP000590740"/>
    </source>
</evidence>
<dbReference type="Gene3D" id="3.40.50.720">
    <property type="entry name" value="NAD(P)-binding Rossmann-like Domain"/>
    <property type="match status" value="1"/>
</dbReference>
<comment type="catalytic activity">
    <reaction evidence="10 11">
        <text>shikimate + ATP = 3-phosphoshikimate + ADP + H(+)</text>
        <dbReference type="Rhea" id="RHEA:13121"/>
        <dbReference type="ChEBI" id="CHEBI:15378"/>
        <dbReference type="ChEBI" id="CHEBI:30616"/>
        <dbReference type="ChEBI" id="CHEBI:36208"/>
        <dbReference type="ChEBI" id="CHEBI:145989"/>
        <dbReference type="ChEBI" id="CHEBI:456216"/>
        <dbReference type="EC" id="2.7.1.71"/>
    </reaction>
</comment>
<dbReference type="SUPFAM" id="SSF51735">
    <property type="entry name" value="NAD(P)-binding Rossmann-fold domains"/>
    <property type="match status" value="1"/>
</dbReference>
<dbReference type="Pfam" id="PF01370">
    <property type="entry name" value="Epimerase"/>
    <property type="match status" value="1"/>
</dbReference>
<keyword evidence="11" id="KW-0963">Cytoplasm</keyword>
<accession>A0A7W7YGJ1</accession>
<evidence type="ECO:0000256" key="8">
    <source>
        <dbReference type="ARBA" id="ARBA00022840"/>
    </source>
</evidence>
<evidence type="ECO:0000256" key="11">
    <source>
        <dbReference type="HAMAP-Rule" id="MF_00109"/>
    </source>
</evidence>
<dbReference type="HAMAP" id="MF_00109">
    <property type="entry name" value="Shikimate_kinase"/>
    <property type="match status" value="1"/>
</dbReference>
<dbReference type="EMBL" id="JACHIG010000024">
    <property type="protein sequence ID" value="MBB5035694.1"/>
    <property type="molecule type" value="Genomic_DNA"/>
</dbReference>
<dbReference type="PANTHER" id="PTHR21087:SF16">
    <property type="entry name" value="SHIKIMATE KINASE 1, CHLOROPLASTIC"/>
    <property type="match status" value="1"/>
</dbReference>
<dbReference type="InterPro" id="IPR023000">
    <property type="entry name" value="Shikimate_kinase_CS"/>
</dbReference>
<organism evidence="13 14">
    <name type="scientific">Prosthecobacter vanneervenii</name>
    <dbReference type="NCBI Taxonomy" id="48466"/>
    <lineage>
        <taxon>Bacteria</taxon>
        <taxon>Pseudomonadati</taxon>
        <taxon>Verrucomicrobiota</taxon>
        <taxon>Verrucomicrobiia</taxon>
        <taxon>Verrucomicrobiales</taxon>
        <taxon>Verrucomicrobiaceae</taxon>
        <taxon>Prosthecobacter</taxon>
    </lineage>
</organism>
<dbReference type="UniPathway" id="UPA00053">
    <property type="reaction ID" value="UER00088"/>
</dbReference>
<dbReference type="InterPro" id="IPR027417">
    <property type="entry name" value="P-loop_NTPase"/>
</dbReference>
<dbReference type="PRINTS" id="PR01100">
    <property type="entry name" value="SHIKIMTKNASE"/>
</dbReference>
<comment type="cofactor">
    <cofactor evidence="11">
        <name>Mg(2+)</name>
        <dbReference type="ChEBI" id="CHEBI:18420"/>
    </cofactor>
    <text evidence="11">Binds 1 Mg(2+) ion per subunit.</text>
</comment>